<comment type="subcellular location">
    <subcellularLocation>
        <location evidence="1">Cell membrane</location>
        <topology evidence="1">Multi-pass membrane protein</topology>
    </subcellularLocation>
</comment>
<evidence type="ECO:0000256" key="1">
    <source>
        <dbReference type="ARBA" id="ARBA00004651"/>
    </source>
</evidence>
<evidence type="ECO:0000259" key="9">
    <source>
        <dbReference type="Pfam" id="PF12704"/>
    </source>
</evidence>
<feature type="transmembrane region" description="Helical" evidence="7">
    <location>
        <begin position="34"/>
        <end position="56"/>
    </location>
</feature>
<feature type="transmembrane region" description="Helical" evidence="7">
    <location>
        <begin position="345"/>
        <end position="371"/>
    </location>
</feature>
<keyword evidence="6 7" id="KW-0472">Membrane</keyword>
<protein>
    <submittedName>
        <fullName evidence="11">Multidrug ABC transporter substrate-binding protein</fullName>
    </submittedName>
</protein>
<reference evidence="12 13" key="1">
    <citation type="submission" date="2017-07" db="EMBL/GenBank/DDBJ databases">
        <title>Leptospira spp. isolated from tropical soils.</title>
        <authorList>
            <person name="Thibeaux R."/>
            <person name="Iraola G."/>
            <person name="Ferres I."/>
            <person name="Bierque E."/>
            <person name="Girault D."/>
            <person name="Soupe-Gilbert M.-E."/>
            <person name="Picardeau M."/>
            <person name="Goarant C."/>
        </authorList>
    </citation>
    <scope>NUCLEOTIDE SEQUENCE [LARGE SCALE GENOMIC DNA]</scope>
    <source>
        <strain evidence="11 13">FH1-B-B1</strain>
        <strain evidence="10 12">FH1-B-C1</strain>
    </source>
</reference>
<comment type="similarity">
    <text evidence="2">Belongs to the ABC-4 integral membrane protein family. LolC/E subfamily.</text>
</comment>
<dbReference type="GO" id="GO:0098797">
    <property type="term" value="C:plasma membrane protein complex"/>
    <property type="evidence" value="ECO:0007669"/>
    <property type="project" value="TreeGrafter"/>
</dbReference>
<evidence type="ECO:0000256" key="4">
    <source>
        <dbReference type="ARBA" id="ARBA00022692"/>
    </source>
</evidence>
<feature type="transmembrane region" description="Helical" evidence="7">
    <location>
        <begin position="423"/>
        <end position="443"/>
    </location>
</feature>
<proteinExistence type="inferred from homology"/>
<dbReference type="RefSeq" id="WP_100712195.1">
    <property type="nucleotide sequence ID" value="NZ_NPDY01000001.1"/>
</dbReference>
<dbReference type="InterPro" id="IPR025857">
    <property type="entry name" value="MacB_PCD"/>
</dbReference>
<dbReference type="Proteomes" id="UP000231990">
    <property type="component" value="Unassembled WGS sequence"/>
</dbReference>
<evidence type="ECO:0000256" key="6">
    <source>
        <dbReference type="ARBA" id="ARBA00023136"/>
    </source>
</evidence>
<dbReference type="PANTHER" id="PTHR30489">
    <property type="entry name" value="LIPOPROTEIN-RELEASING SYSTEM TRANSMEMBRANE PROTEIN LOLE"/>
    <property type="match status" value="1"/>
</dbReference>
<dbReference type="EMBL" id="NPDZ01000001">
    <property type="protein sequence ID" value="PJZ74786.1"/>
    <property type="molecule type" value="Genomic_DNA"/>
</dbReference>
<keyword evidence="5 7" id="KW-1133">Transmembrane helix</keyword>
<feature type="transmembrane region" description="Helical" evidence="7">
    <location>
        <begin position="378"/>
        <end position="397"/>
    </location>
</feature>
<feature type="domain" description="MacB-like periplasmic core" evidence="9">
    <location>
        <begin position="39"/>
        <end position="252"/>
    </location>
</feature>
<accession>A0A2M9ZRT1</accession>
<dbReference type="EMBL" id="NPDY01000001">
    <property type="protein sequence ID" value="PJZ71253.1"/>
    <property type="molecule type" value="Genomic_DNA"/>
</dbReference>
<dbReference type="Pfam" id="PF12704">
    <property type="entry name" value="MacB_PCD"/>
    <property type="match status" value="1"/>
</dbReference>
<dbReference type="OrthoDB" id="356343at2"/>
<evidence type="ECO:0000256" key="7">
    <source>
        <dbReference type="SAM" id="Phobius"/>
    </source>
</evidence>
<evidence type="ECO:0000313" key="10">
    <source>
        <dbReference type="EMBL" id="PJZ71253.1"/>
    </source>
</evidence>
<keyword evidence="12" id="KW-1185">Reference proteome</keyword>
<evidence type="ECO:0000313" key="12">
    <source>
        <dbReference type="Proteomes" id="UP000231962"/>
    </source>
</evidence>
<evidence type="ECO:0000256" key="3">
    <source>
        <dbReference type="ARBA" id="ARBA00022475"/>
    </source>
</evidence>
<evidence type="ECO:0000313" key="11">
    <source>
        <dbReference type="EMBL" id="PJZ74786.1"/>
    </source>
</evidence>
<comment type="caution">
    <text evidence="11">The sequence shown here is derived from an EMBL/GenBank/DDBJ whole genome shotgun (WGS) entry which is preliminary data.</text>
</comment>
<dbReference type="Proteomes" id="UP000231962">
    <property type="component" value="Unassembled WGS sequence"/>
</dbReference>
<gene>
    <name evidence="10" type="ORF">CH360_01720</name>
    <name evidence="11" type="ORF">CH373_01720</name>
</gene>
<dbReference type="GO" id="GO:0044874">
    <property type="term" value="P:lipoprotein localization to outer membrane"/>
    <property type="evidence" value="ECO:0007669"/>
    <property type="project" value="TreeGrafter"/>
</dbReference>
<evidence type="ECO:0000259" key="8">
    <source>
        <dbReference type="Pfam" id="PF02687"/>
    </source>
</evidence>
<dbReference type="Pfam" id="PF02687">
    <property type="entry name" value="FtsX"/>
    <property type="match status" value="1"/>
</dbReference>
<feature type="transmembrane region" description="Helical" evidence="7">
    <location>
        <begin position="301"/>
        <end position="325"/>
    </location>
</feature>
<sequence length="460" mass="51224">MNFLFSRTPLILLLTSRYIKGSRAAGLLSLKSRVSFVVMTVGVSLLIVVLSIFNGFQRQVKESLWQGGSHITIESNAGSGEIPNYDKIIRWIDKVPELKERIVSVEGGIQSHGLIQNYNSFYPVIIRAVPVSGVDDLLQTKLPNFPRVVHYNREELTLINKENFIVIGKEMKDLYNFGLGRQLTLAVPGGRFSLGKGVEVSIENFRVSGFFKTGNYQFDSRYVYMSLPVAQKFFKLRNSVNQVSIKVKSLDDLSFCKRRLLRLFSELEFEAEVEVASSLNVRTIAEEQENFLAALRLEKTIISIIVFLFIILAALGMVASVYSLVRAKRKSIGVLKALGLPSSDILLIFTLNAMLVGILASLVGGVTGIFLASSLETIINGLSEVINMIGPILYVFLGREWSNVELVPKNIYYFDHIPVDIDIAFIFMVTTSATILSGIAGYFPARWAASLNPVDTIRND</sequence>
<dbReference type="InterPro" id="IPR051447">
    <property type="entry name" value="Lipoprotein-release_system"/>
</dbReference>
<evidence type="ECO:0000256" key="5">
    <source>
        <dbReference type="ARBA" id="ARBA00022989"/>
    </source>
</evidence>
<dbReference type="AlphaFoldDB" id="A0A2M9ZRT1"/>
<organism evidence="11 13">
    <name type="scientific">Leptospira perolatii</name>
    <dbReference type="NCBI Taxonomy" id="2023191"/>
    <lineage>
        <taxon>Bacteria</taxon>
        <taxon>Pseudomonadati</taxon>
        <taxon>Spirochaetota</taxon>
        <taxon>Spirochaetia</taxon>
        <taxon>Leptospirales</taxon>
        <taxon>Leptospiraceae</taxon>
        <taxon>Leptospira</taxon>
    </lineage>
</organism>
<name>A0A2M9ZRT1_9LEPT</name>
<keyword evidence="4 7" id="KW-0812">Transmembrane</keyword>
<feature type="domain" description="ABC3 transporter permease C-terminal" evidence="8">
    <location>
        <begin position="304"/>
        <end position="440"/>
    </location>
</feature>
<evidence type="ECO:0000256" key="2">
    <source>
        <dbReference type="ARBA" id="ARBA00005236"/>
    </source>
</evidence>
<dbReference type="PANTHER" id="PTHR30489:SF0">
    <property type="entry name" value="LIPOPROTEIN-RELEASING SYSTEM TRANSMEMBRANE PROTEIN LOLE"/>
    <property type="match status" value="1"/>
</dbReference>
<dbReference type="InterPro" id="IPR003838">
    <property type="entry name" value="ABC3_permease_C"/>
</dbReference>
<keyword evidence="3" id="KW-1003">Cell membrane</keyword>
<evidence type="ECO:0000313" key="13">
    <source>
        <dbReference type="Proteomes" id="UP000231990"/>
    </source>
</evidence>